<gene>
    <name evidence="2" type="ORF">BJY01DRAFT_228866</name>
</gene>
<comment type="caution">
    <text evidence="2">The sequence shown here is derived from an EMBL/GenBank/DDBJ whole genome shotgun (WGS) entry which is preliminary data.</text>
</comment>
<dbReference type="EMBL" id="JBFXLU010000383">
    <property type="protein sequence ID" value="KAL2827874.1"/>
    <property type="molecule type" value="Genomic_DNA"/>
</dbReference>
<keyword evidence="3" id="KW-1185">Reference proteome</keyword>
<sequence length="169" mass="18767">MAGSRDDKGSWDLVPVPLVSSGSQHWNIWLDFSTKFCQRNIRSGSSLQLGENIDNEGTSGGETAGGDDDFKQPGWLSSSSVGAEKDGEEIWSLTSLGSSDCVHCKIFHCLNCFFSQGTSRLTQFVHRGSWWSHWESRLDSYYKGRGNQTFRLLRIHPAHAPGVRLIMAA</sequence>
<evidence type="ECO:0000256" key="1">
    <source>
        <dbReference type="SAM" id="MobiDB-lite"/>
    </source>
</evidence>
<evidence type="ECO:0000313" key="2">
    <source>
        <dbReference type="EMBL" id="KAL2827874.1"/>
    </source>
</evidence>
<reference evidence="2 3" key="1">
    <citation type="submission" date="2024-07" db="EMBL/GenBank/DDBJ databases">
        <title>Section-level genome sequencing and comparative genomics of Aspergillus sections Usti and Cavernicolus.</title>
        <authorList>
            <consortium name="Lawrence Berkeley National Laboratory"/>
            <person name="Nybo J.L."/>
            <person name="Vesth T.C."/>
            <person name="Theobald S."/>
            <person name="Frisvad J.C."/>
            <person name="Larsen T.O."/>
            <person name="Kjaerboelling I."/>
            <person name="Rothschild-Mancinelli K."/>
            <person name="Lyhne E.K."/>
            <person name="Kogle M.E."/>
            <person name="Barry K."/>
            <person name="Clum A."/>
            <person name="Na H."/>
            <person name="Ledsgaard L."/>
            <person name="Lin J."/>
            <person name="Lipzen A."/>
            <person name="Kuo A."/>
            <person name="Riley R."/>
            <person name="Mondo S."/>
            <person name="Labutti K."/>
            <person name="Haridas S."/>
            <person name="Pangalinan J."/>
            <person name="Salamov A.A."/>
            <person name="Simmons B.A."/>
            <person name="Magnuson J.K."/>
            <person name="Chen J."/>
            <person name="Drula E."/>
            <person name="Henrissat B."/>
            <person name="Wiebenga A."/>
            <person name="Lubbers R.J."/>
            <person name="Gomes A.C."/>
            <person name="Makela M.R."/>
            <person name="Stajich J."/>
            <person name="Grigoriev I.V."/>
            <person name="Mortensen U.H."/>
            <person name="De Vries R.P."/>
            <person name="Baker S.E."/>
            <person name="Andersen M.R."/>
        </authorList>
    </citation>
    <scope>NUCLEOTIDE SEQUENCE [LARGE SCALE GENOMIC DNA]</scope>
    <source>
        <strain evidence="2 3">CBS 123904</strain>
    </source>
</reference>
<feature type="region of interest" description="Disordered" evidence="1">
    <location>
        <begin position="48"/>
        <end position="83"/>
    </location>
</feature>
<proteinExistence type="predicted"/>
<accession>A0ABR4IJA5</accession>
<name>A0ABR4IJA5_9EURO</name>
<organism evidence="2 3">
    <name type="scientific">Aspergillus pseudoustus</name>
    <dbReference type="NCBI Taxonomy" id="1810923"/>
    <lineage>
        <taxon>Eukaryota</taxon>
        <taxon>Fungi</taxon>
        <taxon>Dikarya</taxon>
        <taxon>Ascomycota</taxon>
        <taxon>Pezizomycotina</taxon>
        <taxon>Eurotiomycetes</taxon>
        <taxon>Eurotiomycetidae</taxon>
        <taxon>Eurotiales</taxon>
        <taxon>Aspergillaceae</taxon>
        <taxon>Aspergillus</taxon>
        <taxon>Aspergillus subgen. Nidulantes</taxon>
    </lineage>
</organism>
<protein>
    <submittedName>
        <fullName evidence="2">Uncharacterized protein</fullName>
    </submittedName>
</protein>
<evidence type="ECO:0000313" key="3">
    <source>
        <dbReference type="Proteomes" id="UP001610446"/>
    </source>
</evidence>
<dbReference type="Proteomes" id="UP001610446">
    <property type="component" value="Unassembled WGS sequence"/>
</dbReference>